<dbReference type="PANTHER" id="PTHR46780">
    <property type="entry name" value="PROTEIN EVA-1"/>
    <property type="match status" value="1"/>
</dbReference>
<evidence type="ECO:0000259" key="2">
    <source>
        <dbReference type="PROSITE" id="PS50228"/>
    </source>
</evidence>
<organism evidence="3 4">
    <name type="scientific">Saccoglossus kowalevskii</name>
    <name type="common">Acorn worm</name>
    <dbReference type="NCBI Taxonomy" id="10224"/>
    <lineage>
        <taxon>Eukaryota</taxon>
        <taxon>Metazoa</taxon>
        <taxon>Hemichordata</taxon>
        <taxon>Enteropneusta</taxon>
        <taxon>Harrimaniidae</taxon>
        <taxon>Saccoglossus</taxon>
    </lineage>
</organism>
<feature type="chain" id="PRO_5045706361" evidence="1">
    <location>
        <begin position="25"/>
        <end position="216"/>
    </location>
</feature>
<protein>
    <submittedName>
        <fullName evidence="4">L-rhamnose-binding lectin CSL3-like</fullName>
    </submittedName>
</protein>
<name>A0ABM0GZK5_SACKO</name>
<evidence type="ECO:0000313" key="3">
    <source>
        <dbReference type="Proteomes" id="UP000694865"/>
    </source>
</evidence>
<dbReference type="InterPro" id="IPR043159">
    <property type="entry name" value="Lectin_gal-bd_sf"/>
</dbReference>
<evidence type="ECO:0000313" key="4">
    <source>
        <dbReference type="RefSeq" id="XP_002740902.1"/>
    </source>
</evidence>
<dbReference type="Pfam" id="PF02140">
    <property type="entry name" value="SUEL_Lectin"/>
    <property type="match status" value="1"/>
</dbReference>
<proteinExistence type="predicted"/>
<keyword evidence="3" id="KW-1185">Reference proteome</keyword>
<keyword evidence="1" id="KW-0732">Signal</keyword>
<feature type="signal peptide" evidence="1">
    <location>
        <begin position="1"/>
        <end position="24"/>
    </location>
</feature>
<reference evidence="4" key="1">
    <citation type="submission" date="2025-08" db="UniProtKB">
        <authorList>
            <consortium name="RefSeq"/>
        </authorList>
    </citation>
    <scope>IDENTIFICATION</scope>
    <source>
        <tissue evidence="4">Testes</tissue>
    </source>
</reference>
<dbReference type="RefSeq" id="XP_002740902.1">
    <property type="nucleotide sequence ID" value="XM_002740856.2"/>
</dbReference>
<accession>A0ABM0GZK5</accession>
<dbReference type="GeneID" id="100367484"/>
<dbReference type="CDD" id="cd22827">
    <property type="entry name" value="Gal_Rha_Lectin_SUL-I-like"/>
    <property type="match status" value="1"/>
</dbReference>
<feature type="domain" description="SUEL-type lectin" evidence="2">
    <location>
        <begin position="89"/>
        <end position="182"/>
    </location>
</feature>
<dbReference type="InterPro" id="IPR000922">
    <property type="entry name" value="Lectin_gal-bd_dom"/>
</dbReference>
<dbReference type="Gene3D" id="2.60.120.740">
    <property type="match status" value="1"/>
</dbReference>
<evidence type="ECO:0000256" key="1">
    <source>
        <dbReference type="SAM" id="SignalP"/>
    </source>
</evidence>
<dbReference type="Proteomes" id="UP000694865">
    <property type="component" value="Unplaced"/>
</dbReference>
<gene>
    <name evidence="4" type="primary">LOC100367484</name>
</gene>
<sequence length="216" mass="23528">MDSYRVCTLGGLVTFLILLASSSGVILVEPDCPPEMPFVNCTTSPCDAQASCDTNPEAECVADYCGGCIARFYDDDGGEVHCEEEMHIICENKNNTIGCYEDGKVLNILFANYGRLSGEVCLHPYGLDRLHNDTNCRGADTTAIVKSLCQGERSCHIAANNVVFGDPCYGIYKYVEVDYTCEDLDASRAHILTNVNLVNTLSTLLYVTGCFISVLL</sequence>
<dbReference type="PROSITE" id="PS50228">
    <property type="entry name" value="SUEL_LECTIN"/>
    <property type="match status" value="1"/>
</dbReference>